<proteinExistence type="predicted"/>
<dbReference type="OrthoDB" id="2809136at2"/>
<protein>
    <recommendedName>
        <fullName evidence="5">MotA/TolQ/ExbB proton channel domain-containing protein</fullName>
    </recommendedName>
</protein>
<dbReference type="RefSeq" id="WP_094252846.1">
    <property type="nucleotide sequence ID" value="NZ_JBHLXL010000001.1"/>
</dbReference>
<gene>
    <name evidence="3" type="ORF">CGZ90_12530</name>
</gene>
<feature type="transmembrane region" description="Helical" evidence="2">
    <location>
        <begin position="6"/>
        <end position="28"/>
    </location>
</feature>
<evidence type="ECO:0000256" key="2">
    <source>
        <dbReference type="SAM" id="Phobius"/>
    </source>
</evidence>
<evidence type="ECO:0000256" key="1">
    <source>
        <dbReference type="SAM" id="Coils"/>
    </source>
</evidence>
<accession>A0A235F861</accession>
<dbReference type="AlphaFoldDB" id="A0A235F861"/>
<keyword evidence="2" id="KW-0812">Transmembrane</keyword>
<reference evidence="3 4" key="1">
    <citation type="submission" date="2017-07" db="EMBL/GenBank/DDBJ databases">
        <title>Fictibacillus sp. nov. GDSW-R2A3 Genome sequencing and assembly.</title>
        <authorList>
            <person name="Mayilraj S."/>
        </authorList>
    </citation>
    <scope>NUCLEOTIDE SEQUENCE [LARGE SCALE GENOMIC DNA]</scope>
    <source>
        <strain evidence="3 4">GDSW-R2A3</strain>
    </source>
</reference>
<organism evidence="3 4">
    <name type="scientific">Fictibacillus aquaticus</name>
    <dbReference type="NCBI Taxonomy" id="2021314"/>
    <lineage>
        <taxon>Bacteria</taxon>
        <taxon>Bacillati</taxon>
        <taxon>Bacillota</taxon>
        <taxon>Bacilli</taxon>
        <taxon>Bacillales</taxon>
        <taxon>Fictibacillaceae</taxon>
        <taxon>Fictibacillus</taxon>
    </lineage>
</organism>
<keyword evidence="1" id="KW-0175">Coiled coil</keyword>
<keyword evidence="4" id="KW-1185">Reference proteome</keyword>
<keyword evidence="2" id="KW-1133">Transmembrane helix</keyword>
<name>A0A235F861_9BACL</name>
<evidence type="ECO:0000313" key="4">
    <source>
        <dbReference type="Proteomes" id="UP000215059"/>
    </source>
</evidence>
<evidence type="ECO:0008006" key="5">
    <source>
        <dbReference type="Google" id="ProtNLM"/>
    </source>
</evidence>
<comment type="caution">
    <text evidence="3">The sequence shown here is derived from an EMBL/GenBank/DDBJ whole genome shotgun (WGS) entry which is preliminary data.</text>
</comment>
<feature type="transmembrane region" description="Helical" evidence="2">
    <location>
        <begin position="116"/>
        <end position="137"/>
    </location>
</feature>
<feature type="coiled-coil region" evidence="1">
    <location>
        <begin position="317"/>
        <end position="398"/>
    </location>
</feature>
<dbReference type="Proteomes" id="UP000215059">
    <property type="component" value="Unassembled WGS sequence"/>
</dbReference>
<feature type="transmembrane region" description="Helical" evidence="2">
    <location>
        <begin position="157"/>
        <end position="188"/>
    </location>
</feature>
<sequence length="546" mass="61537">MDMLTSVVVGIIGLLVFMGFTGQIQAGYRFRKWIRELQEMDSHTHAESAGTAATPRSRWLQNAVNEYRDFHMSGVSNLNTQALIEKHLYQERLAVMGIIRVPAGNAVRLLQQLPSFTIILGVMGTFIGLTLSLIAMQDTLLTLGNQSTSSTMTMNTILAALTAPFQGMSVAFITSIAGIGGAFILTILQTGFLSRGASLPYLQGKLMAEAENYLDHRYSTHLLSQKPQDSTERLLDRLASKVQESFHSTLGEFATQMVQFTAGLQNGLEEVNGILAAQRTTSEKFAQSAVQLEKFGQSFHQTTEKLGSIQKTVDQSISALAANIASFEQQLKNANDRHTIGQQKFEQLLTRSDKILQESQRRSEEHAQTLTRALQEQLQHYKDQHDALENRLAQKQDEWHYRYAEKQGEYGRAASDFASSVQQLEKGFHSAVEHMKRDFVDQLRNMMDSRDRQLQQMLSSPGREDEMRDLSRTLENMFHGLSRTLSESNRSVTDSNRTLGDMHQLLQRIYQAASQPQVVYETRQPAAMQGPVIEQPYVTPQELRRR</sequence>
<keyword evidence="2" id="KW-0472">Membrane</keyword>
<evidence type="ECO:0000313" key="3">
    <source>
        <dbReference type="EMBL" id="OYD57496.1"/>
    </source>
</evidence>
<dbReference type="EMBL" id="NOII01000003">
    <property type="protein sequence ID" value="OYD57496.1"/>
    <property type="molecule type" value="Genomic_DNA"/>
</dbReference>